<gene>
    <name evidence="2" type="ORF">BDQ12DRAFT_727800</name>
</gene>
<protein>
    <recommendedName>
        <fullName evidence="1">COP9 signalosome complex subunit 3 N-terminal helical repeats domain-containing protein</fullName>
    </recommendedName>
</protein>
<evidence type="ECO:0000313" key="3">
    <source>
        <dbReference type="Proteomes" id="UP000308652"/>
    </source>
</evidence>
<evidence type="ECO:0000259" key="1">
    <source>
        <dbReference type="Pfam" id="PF22788"/>
    </source>
</evidence>
<dbReference type="Pfam" id="PF22788">
    <property type="entry name" value="COP9_hel_rpt"/>
    <property type="match status" value="1"/>
</dbReference>
<accession>A0A5C3LL31</accession>
<dbReference type="Proteomes" id="UP000308652">
    <property type="component" value="Unassembled WGS sequence"/>
</dbReference>
<organism evidence="2 3">
    <name type="scientific">Crucibulum laeve</name>
    <dbReference type="NCBI Taxonomy" id="68775"/>
    <lineage>
        <taxon>Eukaryota</taxon>
        <taxon>Fungi</taxon>
        <taxon>Dikarya</taxon>
        <taxon>Basidiomycota</taxon>
        <taxon>Agaricomycotina</taxon>
        <taxon>Agaricomycetes</taxon>
        <taxon>Agaricomycetidae</taxon>
        <taxon>Agaricales</taxon>
        <taxon>Agaricineae</taxon>
        <taxon>Nidulariaceae</taxon>
        <taxon>Crucibulum</taxon>
    </lineage>
</organism>
<dbReference type="InterPro" id="IPR055089">
    <property type="entry name" value="COP9_N"/>
</dbReference>
<sequence length="153" mass="16848">MAPSDNISLDNIISQITTSNNGAALRHTIRQYPRDILEPILASSLGSGQDPLDVLDSRVNTIGMAYILSARLNVQGAPPPNWNRVLDFCRNFDPESARLVPERMTMLAKGMARYASESIGSKQAIAPLSDLVRRYPPTPSHLTTIHPIFVLVR</sequence>
<dbReference type="STRING" id="68775.A0A5C3LL31"/>
<dbReference type="AlphaFoldDB" id="A0A5C3LL31"/>
<reference evidence="2 3" key="1">
    <citation type="journal article" date="2019" name="Nat. Ecol. Evol.">
        <title>Megaphylogeny resolves global patterns of mushroom evolution.</title>
        <authorList>
            <person name="Varga T."/>
            <person name="Krizsan K."/>
            <person name="Foldi C."/>
            <person name="Dima B."/>
            <person name="Sanchez-Garcia M."/>
            <person name="Sanchez-Ramirez S."/>
            <person name="Szollosi G.J."/>
            <person name="Szarkandi J.G."/>
            <person name="Papp V."/>
            <person name="Albert L."/>
            <person name="Andreopoulos W."/>
            <person name="Angelini C."/>
            <person name="Antonin V."/>
            <person name="Barry K.W."/>
            <person name="Bougher N.L."/>
            <person name="Buchanan P."/>
            <person name="Buyck B."/>
            <person name="Bense V."/>
            <person name="Catcheside P."/>
            <person name="Chovatia M."/>
            <person name="Cooper J."/>
            <person name="Damon W."/>
            <person name="Desjardin D."/>
            <person name="Finy P."/>
            <person name="Geml J."/>
            <person name="Haridas S."/>
            <person name="Hughes K."/>
            <person name="Justo A."/>
            <person name="Karasinski D."/>
            <person name="Kautmanova I."/>
            <person name="Kiss B."/>
            <person name="Kocsube S."/>
            <person name="Kotiranta H."/>
            <person name="LaButti K.M."/>
            <person name="Lechner B.E."/>
            <person name="Liimatainen K."/>
            <person name="Lipzen A."/>
            <person name="Lukacs Z."/>
            <person name="Mihaltcheva S."/>
            <person name="Morgado L.N."/>
            <person name="Niskanen T."/>
            <person name="Noordeloos M.E."/>
            <person name="Ohm R.A."/>
            <person name="Ortiz-Santana B."/>
            <person name="Ovrebo C."/>
            <person name="Racz N."/>
            <person name="Riley R."/>
            <person name="Savchenko A."/>
            <person name="Shiryaev A."/>
            <person name="Soop K."/>
            <person name="Spirin V."/>
            <person name="Szebenyi C."/>
            <person name="Tomsovsky M."/>
            <person name="Tulloss R.E."/>
            <person name="Uehling J."/>
            <person name="Grigoriev I.V."/>
            <person name="Vagvolgyi C."/>
            <person name="Papp T."/>
            <person name="Martin F.M."/>
            <person name="Miettinen O."/>
            <person name="Hibbett D.S."/>
            <person name="Nagy L.G."/>
        </authorList>
    </citation>
    <scope>NUCLEOTIDE SEQUENCE [LARGE SCALE GENOMIC DNA]</scope>
    <source>
        <strain evidence="2 3">CBS 166.37</strain>
    </source>
</reference>
<keyword evidence="3" id="KW-1185">Reference proteome</keyword>
<name>A0A5C3LL31_9AGAR</name>
<proteinExistence type="predicted"/>
<dbReference type="OrthoDB" id="29061at2759"/>
<feature type="domain" description="COP9 signalosome complex subunit 3 N-terminal helical repeats" evidence="1">
    <location>
        <begin position="44"/>
        <end position="150"/>
    </location>
</feature>
<evidence type="ECO:0000313" key="2">
    <source>
        <dbReference type="EMBL" id="TFK33362.1"/>
    </source>
</evidence>
<dbReference type="EMBL" id="ML213649">
    <property type="protein sequence ID" value="TFK33362.1"/>
    <property type="molecule type" value="Genomic_DNA"/>
</dbReference>